<sequence length="43" mass="4607">MSKDLERALSFTGVLLLGFFALVGLTIALQALLQGLRPQPHIG</sequence>
<organism evidence="1 2">
    <name type="scientific">Nocardioides caricicola</name>
    <dbReference type="NCBI Taxonomy" id="634770"/>
    <lineage>
        <taxon>Bacteria</taxon>
        <taxon>Bacillati</taxon>
        <taxon>Actinomycetota</taxon>
        <taxon>Actinomycetes</taxon>
        <taxon>Propionibacteriales</taxon>
        <taxon>Nocardioidaceae</taxon>
        <taxon>Nocardioides</taxon>
    </lineage>
</organism>
<dbReference type="RefSeq" id="WP_345171475.1">
    <property type="nucleotide sequence ID" value="NZ_BAABFQ010000003.1"/>
</dbReference>
<keyword evidence="2" id="KW-1185">Reference proteome</keyword>
<name>A0ABW0MZV4_9ACTN</name>
<accession>A0ABW0MZV4</accession>
<gene>
    <name evidence="1" type="ORF">ACFPKY_07220</name>
</gene>
<evidence type="ECO:0000313" key="2">
    <source>
        <dbReference type="Proteomes" id="UP001595956"/>
    </source>
</evidence>
<dbReference type="Proteomes" id="UP001595956">
    <property type="component" value="Unassembled WGS sequence"/>
</dbReference>
<comment type="caution">
    <text evidence="1">The sequence shown here is derived from an EMBL/GenBank/DDBJ whole genome shotgun (WGS) entry which is preliminary data.</text>
</comment>
<evidence type="ECO:0000313" key="1">
    <source>
        <dbReference type="EMBL" id="MFC5492883.1"/>
    </source>
</evidence>
<protein>
    <submittedName>
        <fullName evidence="1">Uncharacterized protein</fullName>
    </submittedName>
</protein>
<dbReference type="EMBL" id="JBHSMD010000002">
    <property type="protein sequence ID" value="MFC5492883.1"/>
    <property type="molecule type" value="Genomic_DNA"/>
</dbReference>
<reference evidence="2" key="1">
    <citation type="journal article" date="2019" name="Int. J. Syst. Evol. Microbiol.">
        <title>The Global Catalogue of Microorganisms (GCM) 10K type strain sequencing project: providing services to taxonomists for standard genome sequencing and annotation.</title>
        <authorList>
            <consortium name="The Broad Institute Genomics Platform"/>
            <consortium name="The Broad Institute Genome Sequencing Center for Infectious Disease"/>
            <person name="Wu L."/>
            <person name="Ma J."/>
        </authorList>
    </citation>
    <scope>NUCLEOTIDE SEQUENCE [LARGE SCALE GENOMIC DNA]</scope>
    <source>
        <strain evidence="2">KACC 13778</strain>
    </source>
</reference>
<proteinExistence type="predicted"/>